<dbReference type="RefSeq" id="WP_061993462.1">
    <property type="nucleotide sequence ID" value="NZ_DF968005.1"/>
</dbReference>
<organism evidence="1 2">
    <name type="scientific">Fructobacillus ficulneus</name>
    <dbReference type="NCBI Taxonomy" id="157463"/>
    <lineage>
        <taxon>Bacteria</taxon>
        <taxon>Bacillati</taxon>
        <taxon>Bacillota</taxon>
        <taxon>Bacilli</taxon>
        <taxon>Lactobacillales</taxon>
        <taxon>Lactobacillaceae</taxon>
        <taxon>Fructobacillus</taxon>
    </lineage>
</organism>
<dbReference type="AlphaFoldDB" id="A0A0K8MHS2"/>
<evidence type="ECO:0000313" key="1">
    <source>
        <dbReference type="EMBL" id="GAP00112.1"/>
    </source>
</evidence>
<name>A0A0K8MHS2_9LACO</name>
<dbReference type="EMBL" id="DF968005">
    <property type="protein sequence ID" value="GAP00112.1"/>
    <property type="molecule type" value="Genomic_DNA"/>
</dbReference>
<dbReference type="STRING" id="157463.GCA_001047075_01024"/>
<dbReference type="GO" id="GO:0015031">
    <property type="term" value="P:protein transport"/>
    <property type="evidence" value="ECO:0007669"/>
    <property type="project" value="InterPro"/>
</dbReference>
<dbReference type="Proteomes" id="UP000253891">
    <property type="component" value="Unassembled WGS sequence"/>
</dbReference>
<evidence type="ECO:0000313" key="2">
    <source>
        <dbReference type="Proteomes" id="UP000253891"/>
    </source>
</evidence>
<gene>
    <name evidence="1" type="ORF">FFIC_281180</name>
</gene>
<proteinExistence type="predicted"/>
<dbReference type="InterPro" id="IPR022372">
    <property type="entry name" value="Accessory_SS_Asp1"/>
</dbReference>
<keyword evidence="2" id="KW-1185">Reference proteome</keyword>
<dbReference type="Pfam" id="PF16993">
    <property type="entry name" value="Asp1"/>
    <property type="match status" value="1"/>
</dbReference>
<protein>
    <submittedName>
        <fullName evidence="1">Accessory Sec system protein Asp1</fullName>
    </submittedName>
</protein>
<reference evidence="1 2" key="1">
    <citation type="journal article" date="2015" name="BMC Genomics">
        <title>Comparative genomics of Fructobacillus spp. and Leuconostoc spp. reveals niche-specific evolution of Fructobacillus spp.</title>
        <authorList>
            <person name="Endo A."/>
            <person name="Tanizawa Y."/>
            <person name="Tanaka N."/>
            <person name="Maeno S."/>
            <person name="Kumar H."/>
            <person name="Shiwa Y."/>
            <person name="Okada S."/>
            <person name="Yoshikawa H."/>
            <person name="Dicks L."/>
            <person name="Nakagawa J."/>
            <person name="Arita M."/>
        </authorList>
    </citation>
    <scope>NUCLEOTIDE SEQUENCE [LARGE SCALE GENOMIC DNA]</scope>
    <source>
        <strain evidence="1 2">JCM 12225</strain>
    </source>
</reference>
<dbReference type="OrthoDB" id="9767875at2"/>
<sequence>MKISLLPTWQEDSNPKNEVDGALALTRLFLSTDNQVTVLFSNYFPKLRTWLGQAEIEDVKLWSVYDYIQRVTLTDRNPLQVNDFTWPAADEFIRMYDRIVVLVGHQPYANIFFTYPKADLIDRIDFLRNGQVYQQLTIDDRGFVSRALFYQGNTLVKAEYLSQGGQVVMVHDYTTSQIQVQWPDGRTENYFNITDVAQAALSEWLAQQGEDDWVVLVEPSSENLALAKAAERQHPVFVLNYPFLGARPDQQVSSAELLNFKTISGQHQISSIDGLVQEPAKVLAPFTIDHDIAESRPQEDFVAYWRQGLVDSGKIRKYLNTLVDLAVENANFVTIIENDRWQESMQPVLTDLINQKQADQHLDDDQVRRLTGQFVLIDWQSKEKRQSFLQTAAVVLDLAVDTDLVLQSQALAVGVPALTIVQNAYQKADNRPISSATELRDRLEALLDKTYWQNFHIELVSWKKYYTPLALAQQWQDALTVKNA</sequence>
<accession>A0A0K8MHS2</accession>